<dbReference type="InterPro" id="IPR002182">
    <property type="entry name" value="NB-ARC"/>
</dbReference>
<dbReference type="GO" id="GO:0005524">
    <property type="term" value="F:ATP binding"/>
    <property type="evidence" value="ECO:0007669"/>
    <property type="project" value="UniProtKB-KW"/>
</dbReference>
<dbReference type="InterPro" id="IPR056789">
    <property type="entry name" value="LRR_R13L1-DRL21"/>
</dbReference>
<dbReference type="PANTHER" id="PTHR36766:SF61">
    <property type="entry name" value="NB-ARC DOMAIN DISEASE RESISTANCE PROTEIN"/>
    <property type="match status" value="1"/>
</dbReference>
<comment type="similarity">
    <text evidence="1">Belongs to the disease resistance NB-LRR family.</text>
</comment>
<feature type="domain" description="R13L1/DRL21-like LRR repeat region" evidence="13">
    <location>
        <begin position="693"/>
        <end position="820"/>
    </location>
</feature>
<dbReference type="InterPro" id="IPR058922">
    <property type="entry name" value="WHD_DRP"/>
</dbReference>
<evidence type="ECO:0000313" key="14">
    <source>
        <dbReference type="EMBL" id="KAJ9544098.1"/>
    </source>
</evidence>
<keyword evidence="6" id="KW-0067">ATP-binding</keyword>
<evidence type="ECO:0000313" key="15">
    <source>
        <dbReference type="Proteomes" id="UP001172457"/>
    </source>
</evidence>
<dbReference type="GO" id="GO:0043531">
    <property type="term" value="F:ADP binding"/>
    <property type="evidence" value="ECO:0007669"/>
    <property type="project" value="InterPro"/>
</dbReference>
<name>A0AA38SSG4_9ASTR</name>
<evidence type="ECO:0000256" key="1">
    <source>
        <dbReference type="ARBA" id="ARBA00008894"/>
    </source>
</evidence>
<feature type="coiled-coil region" evidence="7">
    <location>
        <begin position="883"/>
        <end position="959"/>
    </location>
</feature>
<feature type="domain" description="NB-ARC" evidence="10">
    <location>
        <begin position="180"/>
        <end position="349"/>
    </location>
</feature>
<dbReference type="InterPro" id="IPR041118">
    <property type="entry name" value="Rx_N"/>
</dbReference>
<dbReference type="SUPFAM" id="SSF52058">
    <property type="entry name" value="L domain-like"/>
    <property type="match status" value="1"/>
</dbReference>
<evidence type="ECO:0000259" key="11">
    <source>
        <dbReference type="Pfam" id="PF18052"/>
    </source>
</evidence>
<protein>
    <recommendedName>
        <fullName evidence="16">Disease resistance RPP13-like protein 1</fullName>
    </recommendedName>
</protein>
<comment type="caution">
    <text evidence="14">The sequence shown here is derived from an EMBL/GenBank/DDBJ whole genome shotgun (WGS) entry which is preliminary data.</text>
</comment>
<dbReference type="Pfam" id="PF18052">
    <property type="entry name" value="Rx_N"/>
    <property type="match status" value="1"/>
</dbReference>
<evidence type="ECO:0008006" key="16">
    <source>
        <dbReference type="Google" id="ProtNLM"/>
    </source>
</evidence>
<feature type="compositionally biased region" description="Basic and acidic residues" evidence="8">
    <location>
        <begin position="1007"/>
        <end position="1032"/>
    </location>
</feature>
<evidence type="ECO:0000259" key="10">
    <source>
        <dbReference type="Pfam" id="PF00931"/>
    </source>
</evidence>
<dbReference type="PANTHER" id="PTHR36766">
    <property type="entry name" value="PLANT BROAD-SPECTRUM MILDEW RESISTANCE PROTEIN RPW8"/>
    <property type="match status" value="1"/>
</dbReference>
<organism evidence="14 15">
    <name type="scientific">Centaurea solstitialis</name>
    <name type="common">yellow star-thistle</name>
    <dbReference type="NCBI Taxonomy" id="347529"/>
    <lineage>
        <taxon>Eukaryota</taxon>
        <taxon>Viridiplantae</taxon>
        <taxon>Streptophyta</taxon>
        <taxon>Embryophyta</taxon>
        <taxon>Tracheophyta</taxon>
        <taxon>Spermatophyta</taxon>
        <taxon>Magnoliopsida</taxon>
        <taxon>eudicotyledons</taxon>
        <taxon>Gunneridae</taxon>
        <taxon>Pentapetalae</taxon>
        <taxon>asterids</taxon>
        <taxon>campanulids</taxon>
        <taxon>Asterales</taxon>
        <taxon>Asteraceae</taxon>
        <taxon>Carduoideae</taxon>
        <taxon>Cardueae</taxon>
        <taxon>Centaureinae</taxon>
        <taxon>Centaurea</taxon>
    </lineage>
</organism>
<evidence type="ECO:0000256" key="8">
    <source>
        <dbReference type="SAM" id="MobiDB-lite"/>
    </source>
</evidence>
<reference evidence="14" key="1">
    <citation type="submission" date="2023-03" db="EMBL/GenBank/DDBJ databases">
        <title>Chromosome-scale reference genome and RAD-based genetic map of yellow starthistle (Centaurea solstitialis) reveal putative structural variation and QTLs associated with invader traits.</title>
        <authorList>
            <person name="Reatini B."/>
            <person name="Cang F.A."/>
            <person name="Jiang Q."/>
            <person name="Mckibben M.T.W."/>
            <person name="Barker M.S."/>
            <person name="Rieseberg L.H."/>
            <person name="Dlugosch K.M."/>
        </authorList>
    </citation>
    <scope>NUCLEOTIDE SEQUENCE</scope>
    <source>
        <strain evidence="14">CAN-66</strain>
        <tissue evidence="14">Leaf</tissue>
    </source>
</reference>
<feature type="chain" id="PRO_5041325274" description="Disease resistance RPP13-like protein 1" evidence="9">
    <location>
        <begin position="23"/>
        <end position="1250"/>
    </location>
</feature>
<feature type="region of interest" description="Disordered" evidence="8">
    <location>
        <begin position="1007"/>
        <end position="1053"/>
    </location>
</feature>
<feature type="signal peptide" evidence="9">
    <location>
        <begin position="1"/>
        <end position="22"/>
    </location>
</feature>
<accession>A0AA38SSG4</accession>
<proteinExistence type="inferred from homology"/>
<evidence type="ECO:0000256" key="3">
    <source>
        <dbReference type="ARBA" id="ARBA00022737"/>
    </source>
</evidence>
<dbReference type="SUPFAM" id="SSF52540">
    <property type="entry name" value="P-loop containing nucleoside triphosphate hydrolases"/>
    <property type="match status" value="1"/>
</dbReference>
<dbReference type="InterPro" id="IPR032675">
    <property type="entry name" value="LRR_dom_sf"/>
</dbReference>
<keyword evidence="7" id="KW-0175">Coiled coil</keyword>
<dbReference type="Pfam" id="PF25019">
    <property type="entry name" value="LRR_R13L1-DRL21"/>
    <property type="match status" value="1"/>
</dbReference>
<dbReference type="Gene3D" id="3.80.10.10">
    <property type="entry name" value="Ribonuclease Inhibitor"/>
    <property type="match status" value="1"/>
</dbReference>
<dbReference type="Pfam" id="PF23559">
    <property type="entry name" value="WHD_DRP"/>
    <property type="match status" value="1"/>
</dbReference>
<dbReference type="Proteomes" id="UP001172457">
    <property type="component" value="Chromosome 6"/>
</dbReference>
<dbReference type="GO" id="GO:0051607">
    <property type="term" value="P:defense response to virus"/>
    <property type="evidence" value="ECO:0007669"/>
    <property type="project" value="UniProtKB-ARBA"/>
</dbReference>
<dbReference type="PRINTS" id="PR00364">
    <property type="entry name" value="DISEASERSIST"/>
</dbReference>
<dbReference type="InterPro" id="IPR036388">
    <property type="entry name" value="WH-like_DNA-bd_sf"/>
</dbReference>
<keyword evidence="4" id="KW-0547">Nucleotide-binding</keyword>
<evidence type="ECO:0000256" key="5">
    <source>
        <dbReference type="ARBA" id="ARBA00022821"/>
    </source>
</evidence>
<dbReference type="EMBL" id="JARYMX010000006">
    <property type="protein sequence ID" value="KAJ9544098.1"/>
    <property type="molecule type" value="Genomic_DNA"/>
</dbReference>
<sequence length="1250" mass="144390">MVVAEIFLASFITVLFDTLASADLIKLARSAGIYSELDKWKITLTQIQAVLVDVGQKHITQIAVQQWLNTLHHLAYDIDDLLDDLVTEALWRQMNKGSDTSTSTNKVMKIIPSLDAFTLRNLRYTRKMSSKLEDITTKLHQLVEQKNLLLLVENVERSTRTNRRLEETSLVDESRIVGMEKDKEALLSKLLENESNNRNFSVVSIVGLGGIEKTTLAQAVYNNKKVEDYFELKAWVCVSDEFDVFTISKAILQAVGGDNQSFANLNLLQVALREKLLKKRFLLVLDDLWNKNYDQWELLQRPFLVGAPGSKVMVTTRNATVTTVMDFVRAYHLEVLSDEEALSLFAEHALGEQNFDKHPMLKLHGEGIMKKCDGLPLALRTLGRVLRTKTNVDEWEGLLNSEIWNLHNESKILPALRLSYYDLPSHLKQLFAYCCLFPKDYMFNKDDLVQLWMAEGFLHESHPSKSMESFGREYFEELVSRLFFQHPTDDISRYAMHDLINDLATSVGGDFFFRLDDKMGNEAWEKVHHFSYIPQEYGLYKKFKALQRARRLRTFLSVATYEWQRFYLSSKVLVELLPHLQFLRVLNLSNHSIREVPQSIGGLKHIRYINFSQTRITCLPDQVSDLYNLQSLLLHGCDRLSNLPDTFAKLTNLRHLDICDTPLLNKIPLGLGGLISLQTLSKVIIERDDGFKISDLKVLLHLRGELYIKGLDNVKDGIEAKEANLQQKKDLDDLVMEWRDDSNDSRNKMDEYVVLEGLRPHCKLRNLKILFYGGMKSPSWVGDSVFDQLTELTLRGCRSCTYLPTLGHLQALRKLFVASMNELKTLGTEFLASPNSFHCIAFPSLEVLYARNSTEVQSKLCSKACLDTFKKYRENTQGMCDKLKRLEQDKREYILIVENFEEKIKAYQANELQHYYDTNYWKWEKNEYERKLTKSRDELEKVRSELEKAKSDLEKFSKASKAMDALLKSQVHDDLKRGIRYNATLPPYNNNYIPPTIDLLEKHVDEEMPKRSLETDPPDKVDVEKDESESKSKKVKPSKKKKKGQRKTSVENPFNVAKQTLTPIIMTKYSSHTIPNSVDPKNSKLKEFTYVDANRKLKTTSAWVPQKGKDQISKSAETDMMRSRVKGEFERGDCWVFAGYHCWLPLLVTTASYYCSSEIRKEDYLKKKIRKGSCLKCYSATSLISWFLFFLVTNFDPDRVSSSIVRLTMCDMKGLTQLHEDVLTHLWKVEDLCITSCDGLRYLWELESVE</sequence>
<dbReference type="AlphaFoldDB" id="A0AA38SSG4"/>
<evidence type="ECO:0000256" key="4">
    <source>
        <dbReference type="ARBA" id="ARBA00022741"/>
    </source>
</evidence>
<keyword evidence="2" id="KW-0433">Leucine-rich repeat</keyword>
<evidence type="ECO:0000256" key="7">
    <source>
        <dbReference type="SAM" id="Coils"/>
    </source>
</evidence>
<keyword evidence="5" id="KW-0611">Plant defense</keyword>
<keyword evidence="15" id="KW-1185">Reference proteome</keyword>
<dbReference type="Pfam" id="PF00931">
    <property type="entry name" value="NB-ARC"/>
    <property type="match status" value="1"/>
</dbReference>
<dbReference type="Gene3D" id="3.40.50.300">
    <property type="entry name" value="P-loop containing nucleotide triphosphate hydrolases"/>
    <property type="match status" value="1"/>
</dbReference>
<keyword evidence="3" id="KW-0677">Repeat</keyword>
<feature type="domain" description="Disease resistance N-terminal" evidence="11">
    <location>
        <begin position="8"/>
        <end position="96"/>
    </location>
</feature>
<feature type="domain" description="Disease resistance protein winged helix" evidence="12">
    <location>
        <begin position="436"/>
        <end position="504"/>
    </location>
</feature>
<evidence type="ECO:0000256" key="2">
    <source>
        <dbReference type="ARBA" id="ARBA00022614"/>
    </source>
</evidence>
<evidence type="ECO:0000259" key="13">
    <source>
        <dbReference type="Pfam" id="PF25019"/>
    </source>
</evidence>
<evidence type="ECO:0000256" key="6">
    <source>
        <dbReference type="ARBA" id="ARBA00022840"/>
    </source>
</evidence>
<keyword evidence="9" id="KW-0732">Signal</keyword>
<dbReference type="Gene3D" id="1.20.5.4130">
    <property type="match status" value="1"/>
</dbReference>
<dbReference type="FunFam" id="3.40.50.300:FF:001091">
    <property type="entry name" value="Probable disease resistance protein At1g61300"/>
    <property type="match status" value="1"/>
</dbReference>
<dbReference type="Gene3D" id="1.10.10.10">
    <property type="entry name" value="Winged helix-like DNA-binding domain superfamily/Winged helix DNA-binding domain"/>
    <property type="match status" value="1"/>
</dbReference>
<gene>
    <name evidence="14" type="ORF">OSB04_023805</name>
</gene>
<evidence type="ECO:0000256" key="9">
    <source>
        <dbReference type="SAM" id="SignalP"/>
    </source>
</evidence>
<evidence type="ECO:0000259" key="12">
    <source>
        <dbReference type="Pfam" id="PF23559"/>
    </source>
</evidence>
<dbReference type="InterPro" id="IPR027417">
    <property type="entry name" value="P-loop_NTPase"/>
</dbReference>
<dbReference type="FunFam" id="1.10.10.10:FF:000322">
    <property type="entry name" value="Probable disease resistance protein At1g63360"/>
    <property type="match status" value="1"/>
</dbReference>
<feature type="compositionally biased region" description="Basic residues" evidence="8">
    <location>
        <begin position="1033"/>
        <end position="1046"/>
    </location>
</feature>